<protein>
    <recommendedName>
        <fullName evidence="2">Protein kinase domain-containing protein</fullName>
    </recommendedName>
</protein>
<evidence type="ECO:0000313" key="1">
    <source>
        <dbReference type="EMBL" id="TBU31681.1"/>
    </source>
</evidence>
<dbReference type="OrthoDB" id="5987198at2759"/>
<dbReference type="Proteomes" id="UP000292957">
    <property type="component" value="Unassembled WGS sequence"/>
</dbReference>
<reference evidence="1" key="1">
    <citation type="submission" date="2019-01" db="EMBL/GenBank/DDBJ databases">
        <title>Draft genome sequences of three monokaryotic isolates of the white-rot basidiomycete fungus Dichomitus squalens.</title>
        <authorList>
            <consortium name="DOE Joint Genome Institute"/>
            <person name="Lopez S.C."/>
            <person name="Andreopoulos B."/>
            <person name="Pangilinan J."/>
            <person name="Lipzen A."/>
            <person name="Riley R."/>
            <person name="Ahrendt S."/>
            <person name="Ng V."/>
            <person name="Barry K."/>
            <person name="Daum C."/>
            <person name="Grigoriev I.V."/>
            <person name="Hilden K.S."/>
            <person name="Makela M.R."/>
            <person name="de Vries R.P."/>
        </authorList>
    </citation>
    <scope>NUCLEOTIDE SEQUENCE [LARGE SCALE GENOMIC DNA]</scope>
    <source>
        <strain evidence="1">OM18370.1</strain>
    </source>
</reference>
<dbReference type="AlphaFoldDB" id="A0A4Q9MYM5"/>
<dbReference type="Gene3D" id="1.10.510.10">
    <property type="entry name" value="Transferase(Phosphotransferase) domain 1"/>
    <property type="match status" value="1"/>
</dbReference>
<dbReference type="EMBL" id="ML143398">
    <property type="protein sequence ID" value="TBU31681.1"/>
    <property type="molecule type" value="Genomic_DNA"/>
</dbReference>
<organism evidence="1">
    <name type="scientific">Dichomitus squalens</name>
    <dbReference type="NCBI Taxonomy" id="114155"/>
    <lineage>
        <taxon>Eukaryota</taxon>
        <taxon>Fungi</taxon>
        <taxon>Dikarya</taxon>
        <taxon>Basidiomycota</taxon>
        <taxon>Agaricomycotina</taxon>
        <taxon>Agaricomycetes</taxon>
        <taxon>Polyporales</taxon>
        <taxon>Polyporaceae</taxon>
        <taxon>Dichomitus</taxon>
    </lineage>
</organism>
<name>A0A4Q9MYM5_9APHY</name>
<accession>A0A4Q9MYM5</accession>
<feature type="non-terminal residue" evidence="1">
    <location>
        <position position="117"/>
    </location>
</feature>
<evidence type="ECO:0008006" key="2">
    <source>
        <dbReference type="Google" id="ProtNLM"/>
    </source>
</evidence>
<sequence>MSLPNEFDKPPQLTVGEAVDFFGQAFEGLHFIHEHQSHVAHCDCMRLNMMDPRDMFPDVSHPVLRKQDRNTTAKWRSRIMCPSRCYWTDFGVSCQFDADSANPLEIQIIGSDCSDPD</sequence>
<gene>
    <name evidence="1" type="ORF">BD311DRAFT_688671</name>
</gene>
<proteinExistence type="predicted"/>